<dbReference type="RefSeq" id="WP_268227783.1">
    <property type="nucleotide sequence ID" value="NZ_CP095081.1"/>
</dbReference>
<dbReference type="EMBL" id="CP095081">
    <property type="protein sequence ID" value="WAI93043.1"/>
    <property type="molecule type" value="Genomic_DNA"/>
</dbReference>
<gene>
    <name evidence="2" type="ORF">MP619_11240</name>
</gene>
<dbReference type="Proteomes" id="UP001164948">
    <property type="component" value="Chromosome"/>
</dbReference>
<proteinExistence type="predicted"/>
<dbReference type="AlphaFoldDB" id="A0AAE9ULY4"/>
<organism evidence="2 3">
    <name type="scientific">Streptococcus dysgalactiae</name>
    <dbReference type="NCBI Taxonomy" id="1334"/>
    <lineage>
        <taxon>Bacteria</taxon>
        <taxon>Bacillati</taxon>
        <taxon>Bacillota</taxon>
        <taxon>Bacilli</taxon>
        <taxon>Lactobacillales</taxon>
        <taxon>Streptococcaceae</taxon>
        <taxon>Streptococcus</taxon>
    </lineage>
</organism>
<reference evidence="2" key="1">
    <citation type="submission" date="2022-03" db="EMBL/GenBank/DDBJ databases">
        <title>Characterization and genomic analysis of a Streptococcus dysgalactiae associated with cultured channel catfish mortalities in China.</title>
        <authorList>
            <person name="Wang J."/>
            <person name="Geng Y."/>
        </authorList>
    </citation>
    <scope>NUCLEOTIDE SEQUENCE</scope>
    <source>
        <strain evidence="2">WJ001</strain>
    </source>
</reference>
<evidence type="ECO:0000313" key="3">
    <source>
        <dbReference type="Proteomes" id="UP001164948"/>
    </source>
</evidence>
<dbReference type="InterPro" id="IPR015046">
    <property type="entry name" value="LciA_Immunity-like"/>
</dbReference>
<keyword evidence="1" id="KW-0079">Bacteriocin immunity</keyword>
<dbReference type="Pfam" id="PF08951">
    <property type="entry name" value="EntA_Immun"/>
    <property type="match status" value="1"/>
</dbReference>
<dbReference type="Gene3D" id="1.20.1440.50">
    <property type="entry name" value="Ta0600-like"/>
    <property type="match status" value="1"/>
</dbReference>
<sequence length="101" mass="11662">MKNTELNEWLKQIDTILNSDFMQNNTELKKVFLEARKALENNENDALARLSNNISWYLITHKYEAPGAVIDFAQEIAKEPHKSRGKLAFLQMLALSLTQLK</sequence>
<evidence type="ECO:0000256" key="1">
    <source>
        <dbReference type="ARBA" id="ARBA00023025"/>
    </source>
</evidence>
<protein>
    <submittedName>
        <fullName evidence="2">Bacteriocin immunity protein</fullName>
    </submittedName>
</protein>
<accession>A0AAE9ULY4</accession>
<dbReference type="SUPFAM" id="SSF109797">
    <property type="entry name" value="Bacteriocin immunity protein-like"/>
    <property type="match status" value="1"/>
</dbReference>
<dbReference type="GO" id="GO:0030153">
    <property type="term" value="P:bacteriocin immunity"/>
    <property type="evidence" value="ECO:0007669"/>
    <property type="project" value="UniProtKB-KW"/>
</dbReference>
<dbReference type="InterPro" id="IPR023130">
    <property type="entry name" value="Ta0600-like_sf"/>
</dbReference>
<name>A0AAE9ULY4_STRDY</name>
<evidence type="ECO:0000313" key="2">
    <source>
        <dbReference type="EMBL" id="WAI93043.1"/>
    </source>
</evidence>